<organism evidence="1">
    <name type="scientific">Zea mays</name>
    <name type="common">Maize</name>
    <dbReference type="NCBI Taxonomy" id="4577"/>
    <lineage>
        <taxon>Eukaryota</taxon>
        <taxon>Viridiplantae</taxon>
        <taxon>Streptophyta</taxon>
        <taxon>Embryophyta</taxon>
        <taxon>Tracheophyta</taxon>
        <taxon>Spermatophyta</taxon>
        <taxon>Magnoliopsida</taxon>
        <taxon>Liliopsida</taxon>
        <taxon>Poales</taxon>
        <taxon>Poaceae</taxon>
        <taxon>PACMAD clade</taxon>
        <taxon>Panicoideae</taxon>
        <taxon>Andropogonodae</taxon>
        <taxon>Andropogoneae</taxon>
        <taxon>Tripsacinae</taxon>
        <taxon>Zea</taxon>
    </lineage>
</organism>
<evidence type="ECO:0000313" key="1">
    <source>
        <dbReference type="EMBL" id="ACR35229.1"/>
    </source>
</evidence>
<reference evidence="1" key="2">
    <citation type="submission" date="2012-06" db="EMBL/GenBank/DDBJ databases">
        <authorList>
            <person name="Yu Y."/>
            <person name="Currie J."/>
            <person name="Lomeli R."/>
            <person name="Angelova A."/>
            <person name="Collura K."/>
            <person name="Wissotski M."/>
            <person name="Campos D."/>
            <person name="Kudrna D."/>
            <person name="Golser W."/>
            <person name="Ashely E."/>
            <person name="Descour A."/>
            <person name="Fernandes J."/>
            <person name="Soderlund C."/>
            <person name="Walbot V."/>
        </authorList>
    </citation>
    <scope>NUCLEOTIDE SEQUENCE</scope>
    <source>
        <strain evidence="1">B73</strain>
    </source>
</reference>
<name>C4J229_MAIZE</name>
<dbReference type="AlphaFoldDB" id="C4J229"/>
<accession>C4J229</accession>
<dbReference type="EMBL" id="BT084876">
    <property type="protein sequence ID" value="ACR35229.1"/>
    <property type="molecule type" value="mRNA"/>
</dbReference>
<proteinExistence type="evidence at transcript level"/>
<dbReference type="HOGENOM" id="CLU_2964263_0_0_1"/>
<reference evidence="1" key="1">
    <citation type="journal article" date="2009" name="PLoS Genet.">
        <title>Sequencing, mapping, and analysis of 27,455 maize full-length cDNAs.</title>
        <authorList>
            <person name="Soderlund C."/>
            <person name="Descour A."/>
            <person name="Kudrna D."/>
            <person name="Bomhoff M."/>
            <person name="Boyd L."/>
            <person name="Currie J."/>
            <person name="Angelova A."/>
            <person name="Collura K."/>
            <person name="Wissotski M."/>
            <person name="Ashley E."/>
            <person name="Morrow D."/>
            <person name="Fernandes J."/>
            <person name="Walbot V."/>
            <person name="Yu Y."/>
        </authorList>
    </citation>
    <scope>NUCLEOTIDE SEQUENCE</scope>
    <source>
        <strain evidence="1">B73</strain>
    </source>
</reference>
<sequence>MNSFKTNSIWMWEKSHPLLAIIICMHPQFSQILIITCRLISNTKLPQNVSEIHFLILHQ</sequence>
<protein>
    <submittedName>
        <fullName evidence="1">Uncharacterized protein</fullName>
    </submittedName>
</protein>